<keyword evidence="2" id="KW-1185">Reference proteome</keyword>
<proteinExistence type="predicted"/>
<sequence length="63" mass="7350">MWDQLVVRMADCARWAYPRLRMVMTLGECAPWAYPPFYEHYVVKGFSLKSTHLPAVSLMSKRG</sequence>
<protein>
    <submittedName>
        <fullName evidence="1">Uncharacterized protein</fullName>
    </submittedName>
</protein>
<gene>
    <name evidence="1" type="ORF">D3872_07270</name>
</gene>
<evidence type="ECO:0000313" key="2">
    <source>
        <dbReference type="Proteomes" id="UP000284006"/>
    </source>
</evidence>
<dbReference type="EMBL" id="QYUP01000072">
    <property type="protein sequence ID" value="RJG21188.1"/>
    <property type="molecule type" value="Genomic_DNA"/>
</dbReference>
<accession>A0A418Y4W6</accession>
<reference evidence="1 2" key="1">
    <citation type="submission" date="2018-09" db="EMBL/GenBank/DDBJ databases">
        <authorList>
            <person name="Zhu H."/>
        </authorList>
    </citation>
    <scope>NUCLEOTIDE SEQUENCE [LARGE SCALE GENOMIC DNA]</scope>
    <source>
        <strain evidence="1 2">K1S02-61</strain>
    </source>
</reference>
<organism evidence="1 2">
    <name type="scientific">Massilia cavernae</name>
    <dbReference type="NCBI Taxonomy" id="2320864"/>
    <lineage>
        <taxon>Bacteria</taxon>
        <taxon>Pseudomonadati</taxon>
        <taxon>Pseudomonadota</taxon>
        <taxon>Betaproteobacteria</taxon>
        <taxon>Burkholderiales</taxon>
        <taxon>Oxalobacteraceae</taxon>
        <taxon>Telluria group</taxon>
        <taxon>Massilia</taxon>
    </lineage>
</organism>
<name>A0A418Y4W6_9BURK</name>
<comment type="caution">
    <text evidence="1">The sequence shown here is derived from an EMBL/GenBank/DDBJ whole genome shotgun (WGS) entry which is preliminary data.</text>
</comment>
<dbReference type="Proteomes" id="UP000284006">
    <property type="component" value="Unassembled WGS sequence"/>
</dbReference>
<dbReference type="AlphaFoldDB" id="A0A418Y4W6"/>
<evidence type="ECO:0000313" key="1">
    <source>
        <dbReference type="EMBL" id="RJG21188.1"/>
    </source>
</evidence>